<feature type="transmembrane region" description="Helical" evidence="6">
    <location>
        <begin position="7"/>
        <end position="25"/>
    </location>
</feature>
<dbReference type="Pfam" id="PF01943">
    <property type="entry name" value="Polysacc_synt"/>
    <property type="match status" value="1"/>
</dbReference>
<dbReference type="KEGG" id="mint:C7M51_01875"/>
<dbReference type="AlphaFoldDB" id="A0A6P1PZY7"/>
<proteinExistence type="predicted"/>
<feature type="transmembrane region" description="Helical" evidence="6">
    <location>
        <begin position="129"/>
        <end position="154"/>
    </location>
</feature>
<gene>
    <name evidence="7" type="primary">rfbX</name>
    <name evidence="7" type="ORF">C7M51_01875</name>
</gene>
<evidence type="ECO:0000256" key="3">
    <source>
        <dbReference type="ARBA" id="ARBA00022692"/>
    </source>
</evidence>
<keyword evidence="2" id="KW-1003">Cell membrane</keyword>
<reference evidence="7 8" key="1">
    <citation type="submission" date="2018-03" db="EMBL/GenBank/DDBJ databases">
        <title>Pantoea intestinalis SRCM103226 isolated form the mealworm.</title>
        <authorList>
            <person name="Jeong D.-Y."/>
            <person name="Kim J.W."/>
        </authorList>
    </citation>
    <scope>NUCLEOTIDE SEQUENCE [LARGE SCALE GENOMIC DNA]</scope>
    <source>
        <strain evidence="7 8">SRCM103226</strain>
    </source>
</reference>
<organism evidence="7 8">
    <name type="scientific">Mixta intestinalis</name>
    <dbReference type="NCBI Taxonomy" id="1615494"/>
    <lineage>
        <taxon>Bacteria</taxon>
        <taxon>Pseudomonadati</taxon>
        <taxon>Pseudomonadota</taxon>
        <taxon>Gammaproteobacteria</taxon>
        <taxon>Enterobacterales</taxon>
        <taxon>Erwiniaceae</taxon>
        <taxon>Mixta</taxon>
    </lineage>
</organism>
<sequence length="394" mass="44405">MAIVKVLTLGFPLLIIPLLINNMGLVKYGHYAVLFATANIIATFINYGFDYTASRDLARTHIPEERNKLFSVFLFCKIIIFIIILPPGIIIAILKSYPFWDIFSVLVYSISQVLIPIYVFQGLKKMEYLIFNTLFLNVTYLFVLLLFSFLGISLSGGKAFFIYGLITLLASFCMFFYIRKAFSIKITPVKITQVKEKYLDGLAIFISRISSAGLSQVNLIVLAHTLTPSALGYYAVGDKLIRAANSIFFAFQQATYPYFCQKKQMKKFNQLLVLLIISSLLAVLVIILSSDFIATILLQNAEDGSIFVLISWALVPMAISGMIGVNYLLANDMNIVFSTLLFLGALLNLSLLYILSSLFSWYGAVNTLIITETFLAMTMIVIYLYKEYFLDEKI</sequence>
<dbReference type="Proteomes" id="UP000464053">
    <property type="component" value="Chromosome"/>
</dbReference>
<keyword evidence="3 6" id="KW-0812">Transmembrane</keyword>
<feature type="transmembrane region" description="Helical" evidence="6">
    <location>
        <begin position="31"/>
        <end position="49"/>
    </location>
</feature>
<dbReference type="InterPro" id="IPR002797">
    <property type="entry name" value="Polysacc_synth"/>
</dbReference>
<feature type="transmembrane region" description="Helical" evidence="6">
    <location>
        <begin position="361"/>
        <end position="385"/>
    </location>
</feature>
<dbReference type="PANTHER" id="PTHR30250:SF11">
    <property type="entry name" value="O-ANTIGEN TRANSPORTER-RELATED"/>
    <property type="match status" value="1"/>
</dbReference>
<evidence type="ECO:0000256" key="2">
    <source>
        <dbReference type="ARBA" id="ARBA00022475"/>
    </source>
</evidence>
<evidence type="ECO:0000256" key="4">
    <source>
        <dbReference type="ARBA" id="ARBA00022989"/>
    </source>
</evidence>
<feature type="transmembrane region" description="Helical" evidence="6">
    <location>
        <begin position="160"/>
        <end position="178"/>
    </location>
</feature>
<feature type="transmembrane region" description="Helical" evidence="6">
    <location>
        <begin position="69"/>
        <end position="93"/>
    </location>
</feature>
<evidence type="ECO:0000313" key="7">
    <source>
        <dbReference type="EMBL" id="QHM71584.1"/>
    </source>
</evidence>
<feature type="transmembrane region" description="Helical" evidence="6">
    <location>
        <begin position="304"/>
        <end position="328"/>
    </location>
</feature>
<keyword evidence="8" id="KW-1185">Reference proteome</keyword>
<keyword evidence="5 6" id="KW-0472">Membrane</keyword>
<protein>
    <submittedName>
        <fullName evidence="7">O-antigen transporter</fullName>
    </submittedName>
</protein>
<feature type="transmembrane region" description="Helical" evidence="6">
    <location>
        <begin position="99"/>
        <end position="120"/>
    </location>
</feature>
<evidence type="ECO:0000256" key="1">
    <source>
        <dbReference type="ARBA" id="ARBA00004651"/>
    </source>
</evidence>
<dbReference type="EMBL" id="CP028271">
    <property type="protein sequence ID" value="QHM71584.1"/>
    <property type="molecule type" value="Genomic_DNA"/>
</dbReference>
<evidence type="ECO:0000256" key="5">
    <source>
        <dbReference type="ARBA" id="ARBA00023136"/>
    </source>
</evidence>
<evidence type="ECO:0000256" key="6">
    <source>
        <dbReference type="SAM" id="Phobius"/>
    </source>
</evidence>
<name>A0A6P1PZY7_9GAMM</name>
<dbReference type="GO" id="GO:0005886">
    <property type="term" value="C:plasma membrane"/>
    <property type="evidence" value="ECO:0007669"/>
    <property type="project" value="UniProtKB-SubCell"/>
</dbReference>
<dbReference type="PANTHER" id="PTHR30250">
    <property type="entry name" value="PST FAMILY PREDICTED COLANIC ACID TRANSPORTER"/>
    <property type="match status" value="1"/>
</dbReference>
<feature type="transmembrane region" description="Helical" evidence="6">
    <location>
        <begin position="335"/>
        <end position="355"/>
    </location>
</feature>
<accession>A0A6P1PZY7</accession>
<dbReference type="InterPro" id="IPR050833">
    <property type="entry name" value="Poly_Biosynth_Transport"/>
</dbReference>
<evidence type="ECO:0000313" key="8">
    <source>
        <dbReference type="Proteomes" id="UP000464053"/>
    </source>
</evidence>
<comment type="subcellular location">
    <subcellularLocation>
        <location evidence="1">Cell membrane</location>
        <topology evidence="1">Multi-pass membrane protein</topology>
    </subcellularLocation>
</comment>
<keyword evidence="4 6" id="KW-1133">Transmembrane helix</keyword>
<feature type="transmembrane region" description="Helical" evidence="6">
    <location>
        <begin position="271"/>
        <end position="298"/>
    </location>
</feature>